<protein>
    <submittedName>
        <fullName evidence="8">PspC domain-containing protein</fullName>
    </submittedName>
</protein>
<dbReference type="EMBL" id="CP119321">
    <property type="protein sequence ID" value="WEK12544.1"/>
    <property type="molecule type" value="Genomic_DNA"/>
</dbReference>
<evidence type="ECO:0000259" key="7">
    <source>
        <dbReference type="Pfam" id="PF04024"/>
    </source>
</evidence>
<evidence type="ECO:0000256" key="1">
    <source>
        <dbReference type="ARBA" id="ARBA00004162"/>
    </source>
</evidence>
<organism evidence="8 9">
    <name type="scientific">Candidatus Microbacterium phytovorans</name>
    <dbReference type="NCBI Taxonomy" id="3121374"/>
    <lineage>
        <taxon>Bacteria</taxon>
        <taxon>Bacillati</taxon>
        <taxon>Actinomycetota</taxon>
        <taxon>Actinomycetes</taxon>
        <taxon>Micrococcales</taxon>
        <taxon>Microbacteriaceae</taxon>
        <taxon>Microbacterium</taxon>
    </lineage>
</organism>
<feature type="domain" description="Phage shock protein PspC N-terminal" evidence="7">
    <location>
        <begin position="1"/>
        <end position="52"/>
    </location>
</feature>
<evidence type="ECO:0000256" key="6">
    <source>
        <dbReference type="SAM" id="Phobius"/>
    </source>
</evidence>
<comment type="subcellular location">
    <subcellularLocation>
        <location evidence="1">Cell membrane</location>
        <topology evidence="1">Single-pass membrane protein</topology>
    </subcellularLocation>
</comment>
<keyword evidence="5 6" id="KW-0472">Membrane</keyword>
<evidence type="ECO:0000313" key="9">
    <source>
        <dbReference type="Proteomes" id="UP001213972"/>
    </source>
</evidence>
<dbReference type="Proteomes" id="UP001213972">
    <property type="component" value="Chromosome"/>
</dbReference>
<accession>A0AAJ6B309</accession>
<keyword evidence="2" id="KW-1003">Cell membrane</keyword>
<feature type="transmembrane region" description="Helical" evidence="6">
    <location>
        <begin position="26"/>
        <end position="50"/>
    </location>
</feature>
<keyword evidence="3 6" id="KW-0812">Transmembrane</keyword>
<evidence type="ECO:0000256" key="5">
    <source>
        <dbReference type="ARBA" id="ARBA00023136"/>
    </source>
</evidence>
<name>A0AAJ6B309_9MICO</name>
<evidence type="ECO:0000256" key="3">
    <source>
        <dbReference type="ARBA" id="ARBA00022692"/>
    </source>
</evidence>
<dbReference type="InterPro" id="IPR052027">
    <property type="entry name" value="PspC"/>
</dbReference>
<evidence type="ECO:0000256" key="4">
    <source>
        <dbReference type="ARBA" id="ARBA00022989"/>
    </source>
</evidence>
<evidence type="ECO:0000313" key="8">
    <source>
        <dbReference type="EMBL" id="WEK12544.1"/>
    </source>
</evidence>
<proteinExistence type="predicted"/>
<dbReference type="GO" id="GO:0005886">
    <property type="term" value="C:plasma membrane"/>
    <property type="evidence" value="ECO:0007669"/>
    <property type="project" value="UniProtKB-SubCell"/>
</dbReference>
<gene>
    <name evidence="8" type="ORF">P0Y48_08640</name>
</gene>
<dbReference type="PANTHER" id="PTHR33885:SF3">
    <property type="entry name" value="PHAGE SHOCK PROTEIN C"/>
    <property type="match status" value="1"/>
</dbReference>
<dbReference type="Pfam" id="PF04024">
    <property type="entry name" value="PspC"/>
    <property type="match status" value="1"/>
</dbReference>
<sequence length="56" mass="5979">MRRATKDKFIAGVCGGLARQLGIPPLAVRVSAVLIASVAIPVYIVLWVLVPTTTEF</sequence>
<dbReference type="InterPro" id="IPR007168">
    <property type="entry name" value="Phageshock_PspC_N"/>
</dbReference>
<dbReference type="PANTHER" id="PTHR33885">
    <property type="entry name" value="PHAGE SHOCK PROTEIN C"/>
    <property type="match status" value="1"/>
</dbReference>
<keyword evidence="4 6" id="KW-1133">Transmembrane helix</keyword>
<dbReference type="AlphaFoldDB" id="A0AAJ6B309"/>
<evidence type="ECO:0000256" key="2">
    <source>
        <dbReference type="ARBA" id="ARBA00022475"/>
    </source>
</evidence>
<reference evidence="8" key="1">
    <citation type="submission" date="2023-03" db="EMBL/GenBank/DDBJ databases">
        <title>Andean soil-derived lignocellulolytic bacterial consortium as a source of novel taxa and putative plastic-active enzymes.</title>
        <authorList>
            <person name="Diaz-Garcia L."/>
            <person name="Chuvochina M."/>
            <person name="Feuerriegel G."/>
            <person name="Bunk B."/>
            <person name="Sproer C."/>
            <person name="Streit W.R."/>
            <person name="Rodriguez L.M."/>
            <person name="Overmann J."/>
            <person name="Jimenez D.J."/>
        </authorList>
    </citation>
    <scope>NUCLEOTIDE SEQUENCE</scope>
    <source>
        <strain evidence="8">MAG 4610</strain>
    </source>
</reference>